<dbReference type="GeneID" id="70234215"/>
<gene>
    <name evidence="1" type="ORF">OGAPHI_002248</name>
</gene>
<organism evidence="1 2">
    <name type="scientific">Ogataea philodendri</name>
    <dbReference type="NCBI Taxonomy" id="1378263"/>
    <lineage>
        <taxon>Eukaryota</taxon>
        <taxon>Fungi</taxon>
        <taxon>Dikarya</taxon>
        <taxon>Ascomycota</taxon>
        <taxon>Saccharomycotina</taxon>
        <taxon>Pichiomycetes</taxon>
        <taxon>Pichiales</taxon>
        <taxon>Pichiaceae</taxon>
        <taxon>Ogataea</taxon>
    </lineage>
</organism>
<reference evidence="1" key="1">
    <citation type="journal article" date="2021" name="Open Biol.">
        <title>Shared evolutionary footprints suggest mitochondrial oxidative damage underlies multiple complex I losses in fungi.</title>
        <authorList>
            <person name="Schikora-Tamarit M.A."/>
            <person name="Marcet-Houben M."/>
            <person name="Nosek J."/>
            <person name="Gabaldon T."/>
        </authorList>
    </citation>
    <scope>NUCLEOTIDE SEQUENCE</scope>
    <source>
        <strain evidence="1">CBS6075</strain>
    </source>
</reference>
<reference evidence="1" key="2">
    <citation type="submission" date="2021-01" db="EMBL/GenBank/DDBJ databases">
        <authorList>
            <person name="Schikora-Tamarit M.A."/>
        </authorList>
    </citation>
    <scope>NUCLEOTIDE SEQUENCE</scope>
    <source>
        <strain evidence="1">CBS6075</strain>
    </source>
</reference>
<dbReference type="RefSeq" id="XP_046062908.1">
    <property type="nucleotide sequence ID" value="XM_046203098.1"/>
</dbReference>
<dbReference type="EMBL" id="JAEUBE010000158">
    <property type="protein sequence ID" value="KAH3668494.1"/>
    <property type="molecule type" value="Genomic_DNA"/>
</dbReference>
<dbReference type="AlphaFoldDB" id="A0A9P8T7I3"/>
<accession>A0A9P8T7I3</accession>
<dbReference type="Proteomes" id="UP000769157">
    <property type="component" value="Unassembled WGS sequence"/>
</dbReference>
<evidence type="ECO:0000313" key="2">
    <source>
        <dbReference type="Proteomes" id="UP000769157"/>
    </source>
</evidence>
<keyword evidence="2" id="KW-1185">Reference proteome</keyword>
<protein>
    <submittedName>
        <fullName evidence="1">Uncharacterized protein</fullName>
    </submittedName>
</protein>
<proteinExistence type="predicted"/>
<sequence length="282" mass="30395">MVVSGEFALRVNPRNWIGLESSAKSTLSSYSSVTSSLPLTSTGCSRLLDREMGLKNVIVLLLVSIRSPDVSDATLGYDSSGISLTSSSIELNGCSLAVSSFAYHEYLWFRKSSSSSSSRDCNWWYLMLLDLNRVTSSWISEDGGSAATSGGLMVSYLSEAFLPWASNEKCDEDELVSESWSCLRLITTMEKSSTDSRLSLLPSISSPIGFVDSSSDADELFLYTSLSFDLATRSVSGSESGSGLSKPCSNDCGLPFALQSWVFVPKIVGLLSTSLNSAWVEL</sequence>
<name>A0A9P8T7I3_9ASCO</name>
<evidence type="ECO:0000313" key="1">
    <source>
        <dbReference type="EMBL" id="KAH3668494.1"/>
    </source>
</evidence>
<comment type="caution">
    <text evidence="1">The sequence shown here is derived from an EMBL/GenBank/DDBJ whole genome shotgun (WGS) entry which is preliminary data.</text>
</comment>